<dbReference type="EMBL" id="JACHIR010000001">
    <property type="protein sequence ID" value="MBB5893808.1"/>
    <property type="molecule type" value="Genomic_DNA"/>
</dbReference>
<dbReference type="AlphaFoldDB" id="A0A7W9KK61"/>
<dbReference type="Gene3D" id="1.10.10.10">
    <property type="entry name" value="Winged helix-like DNA-binding domain superfamily/Winged helix DNA-binding domain"/>
    <property type="match status" value="1"/>
</dbReference>
<dbReference type="SUPFAM" id="SSF46894">
    <property type="entry name" value="C-terminal effector domain of the bipartite response regulators"/>
    <property type="match status" value="1"/>
</dbReference>
<sequence>MDGLTTDETSGIRVRILGRPTIFRADGSSLELTPLHGSLLAALALAGPRGRSKLWLMNHLWTTGTDPNALSQAALRLRKHAPVPKPAAGAPYVLDLPTSSIDALVFRDSVLSLSATEPTERFDELLQMWDSNPWEEYSRLPASCWRDIKEARDRLVTRVRGLTDPERASLSSWNGFCDIFHTEAARWRGEPQRPVVKRKRVLIVDDLIAKSLEDVLRGEFECDLITSIGEWTRRLAAGHPLDHDCALVDLHLDEGMVDGHGRLVLEDLRRLRPEMPTALMSAELPFEDLESLKRSLGVRNVIPKHNDQKGPMIPLRDLVRKLIADG</sequence>
<reference evidence="1 2" key="1">
    <citation type="submission" date="2020-08" db="EMBL/GenBank/DDBJ databases">
        <title>Sequencing the genomes of 1000 actinobacteria strains.</title>
        <authorList>
            <person name="Klenk H.-P."/>
        </authorList>
    </citation>
    <scope>NUCLEOTIDE SEQUENCE [LARGE SCALE GENOMIC DNA]</scope>
    <source>
        <strain evidence="1 2">DSM 43851</strain>
    </source>
</reference>
<dbReference type="InterPro" id="IPR016032">
    <property type="entry name" value="Sig_transdc_resp-reg_C-effctor"/>
</dbReference>
<dbReference type="GO" id="GO:0003677">
    <property type="term" value="F:DNA binding"/>
    <property type="evidence" value="ECO:0007669"/>
    <property type="project" value="UniProtKB-KW"/>
</dbReference>
<evidence type="ECO:0000313" key="2">
    <source>
        <dbReference type="Proteomes" id="UP000585638"/>
    </source>
</evidence>
<name>A0A7W9KK61_9PSEU</name>
<evidence type="ECO:0000313" key="1">
    <source>
        <dbReference type="EMBL" id="MBB5893808.1"/>
    </source>
</evidence>
<dbReference type="GO" id="GO:0006355">
    <property type="term" value="P:regulation of DNA-templated transcription"/>
    <property type="evidence" value="ECO:0007669"/>
    <property type="project" value="InterPro"/>
</dbReference>
<accession>A0A7W9KK61</accession>
<comment type="caution">
    <text evidence="1">The sequence shown here is derived from an EMBL/GenBank/DDBJ whole genome shotgun (WGS) entry which is preliminary data.</text>
</comment>
<gene>
    <name evidence="1" type="ORF">BJ998_005004</name>
</gene>
<protein>
    <submittedName>
        <fullName evidence="1">DNA-binding response OmpR family regulator</fullName>
    </submittedName>
</protein>
<keyword evidence="1" id="KW-0238">DNA-binding</keyword>
<dbReference type="SUPFAM" id="SSF52172">
    <property type="entry name" value="CheY-like"/>
    <property type="match status" value="1"/>
</dbReference>
<dbReference type="InterPro" id="IPR036388">
    <property type="entry name" value="WH-like_DNA-bd_sf"/>
</dbReference>
<organism evidence="1 2">
    <name type="scientific">Kutzneria kofuensis</name>
    <dbReference type="NCBI Taxonomy" id="103725"/>
    <lineage>
        <taxon>Bacteria</taxon>
        <taxon>Bacillati</taxon>
        <taxon>Actinomycetota</taxon>
        <taxon>Actinomycetes</taxon>
        <taxon>Pseudonocardiales</taxon>
        <taxon>Pseudonocardiaceae</taxon>
        <taxon>Kutzneria</taxon>
    </lineage>
</organism>
<dbReference type="Proteomes" id="UP000585638">
    <property type="component" value="Unassembled WGS sequence"/>
</dbReference>
<dbReference type="InterPro" id="IPR011006">
    <property type="entry name" value="CheY-like_superfamily"/>
</dbReference>
<proteinExistence type="predicted"/>
<keyword evidence="2" id="KW-1185">Reference proteome</keyword>
<dbReference type="Gene3D" id="3.40.50.2300">
    <property type="match status" value="1"/>
</dbReference>
<dbReference type="RefSeq" id="WP_184865350.1">
    <property type="nucleotide sequence ID" value="NZ_BAAAWY010000030.1"/>
</dbReference>